<dbReference type="Pfam" id="PF01535">
    <property type="entry name" value="PPR"/>
    <property type="match status" value="1"/>
</dbReference>
<evidence type="ECO:0000256" key="1">
    <source>
        <dbReference type="ARBA" id="ARBA00007626"/>
    </source>
</evidence>
<proteinExistence type="inferred from homology"/>
<sequence>MTVIEDIFLKKQFEMLGDYGSLNNYAILVFDSMANSGMPDEAKELFKPRSELAVLPDVAVFTIVIRCYAYAGKTKAALRVYHHMLASGVAPASVTYSILITALAKDSPSDVTFVGYAKKYFLEMLDKGMKPHSASYTTVFDAIACRESVEKAREFLEQIQAKGFVPESKIFQFEETHLAEAMKGMKMYDDLVNNTTDKNVQKVFRTWRTKPGCLYKKSLKMYKALIEDGSADQAMELYKRVVEMGIQPMVVVHTSVIEAYLKFGKTKGALGAYWDMLAAGVAPNSYTYTILIKGLTADPNFSGDAKKCLLEMMDKGMRPNAATYTAVIESFAKQEDEASEKECKELVEVMMGKGFVPNAKAMMEVLKGRPTPVIRRVMNIVLSKLKG</sequence>
<feature type="repeat" description="PPR" evidence="3">
    <location>
        <begin position="320"/>
        <end position="357"/>
    </location>
</feature>
<evidence type="ECO:0000256" key="2">
    <source>
        <dbReference type="ARBA" id="ARBA00022737"/>
    </source>
</evidence>
<keyword evidence="2" id="KW-0677">Repeat</keyword>
<reference evidence="4 5" key="1">
    <citation type="journal article" date="2018" name="Nat. Genet.">
        <title>The Rosa genome provides new insights in the design of modern roses.</title>
        <authorList>
            <person name="Bendahmane M."/>
        </authorList>
    </citation>
    <scope>NUCLEOTIDE SEQUENCE [LARGE SCALE GENOMIC DNA]</scope>
    <source>
        <strain evidence="5">cv. Old Blush</strain>
    </source>
</reference>
<comment type="caution">
    <text evidence="4">The sequence shown here is derived from an EMBL/GenBank/DDBJ whole genome shotgun (WGS) entry which is preliminary data.</text>
</comment>
<dbReference type="Pfam" id="PF13041">
    <property type="entry name" value="PPR_2"/>
    <property type="match status" value="2"/>
</dbReference>
<dbReference type="PANTHER" id="PTHR47941">
    <property type="entry name" value="PENTATRICOPEPTIDE REPEAT-CONTAINING PROTEIN 3, MITOCHONDRIAL"/>
    <property type="match status" value="1"/>
</dbReference>
<gene>
    <name evidence="4" type="ORF">RchiOBHm_Chr0c11g0499461</name>
</gene>
<dbReference type="Gramene" id="PRQ61031">
    <property type="protein sequence ID" value="PRQ61031"/>
    <property type="gene ID" value="RchiOBHm_Chr0c11g0499461"/>
</dbReference>
<dbReference type="AlphaFoldDB" id="A0A2P6SQX2"/>
<feature type="repeat" description="PPR" evidence="3">
    <location>
        <begin position="284"/>
        <end position="319"/>
    </location>
</feature>
<evidence type="ECO:0000313" key="5">
    <source>
        <dbReference type="Proteomes" id="UP000238479"/>
    </source>
</evidence>
<dbReference type="EMBL" id="PDCK01000011">
    <property type="protein sequence ID" value="PRQ61031.1"/>
    <property type="molecule type" value="Genomic_DNA"/>
</dbReference>
<dbReference type="InterPro" id="IPR002885">
    <property type="entry name" value="PPR_rpt"/>
</dbReference>
<evidence type="ECO:0000256" key="3">
    <source>
        <dbReference type="PROSITE-ProRule" id="PRU00708"/>
    </source>
</evidence>
<organism evidence="4 5">
    <name type="scientific">Rosa chinensis</name>
    <name type="common">China rose</name>
    <dbReference type="NCBI Taxonomy" id="74649"/>
    <lineage>
        <taxon>Eukaryota</taxon>
        <taxon>Viridiplantae</taxon>
        <taxon>Streptophyta</taxon>
        <taxon>Embryophyta</taxon>
        <taxon>Tracheophyta</taxon>
        <taxon>Spermatophyta</taxon>
        <taxon>Magnoliopsida</taxon>
        <taxon>eudicotyledons</taxon>
        <taxon>Gunneridae</taxon>
        <taxon>Pentapetalae</taxon>
        <taxon>rosids</taxon>
        <taxon>fabids</taxon>
        <taxon>Rosales</taxon>
        <taxon>Rosaceae</taxon>
        <taxon>Rosoideae</taxon>
        <taxon>Rosoideae incertae sedis</taxon>
        <taxon>Rosa</taxon>
    </lineage>
</organism>
<dbReference type="Proteomes" id="UP000238479">
    <property type="component" value="Unassembled WGS sequence"/>
</dbReference>
<feature type="repeat" description="PPR" evidence="3">
    <location>
        <begin position="57"/>
        <end position="91"/>
    </location>
</feature>
<protein>
    <submittedName>
        <fullName evidence="4">Putative pentatricopeptide</fullName>
    </submittedName>
</protein>
<keyword evidence="5" id="KW-1185">Reference proteome</keyword>
<dbReference type="InterPro" id="IPR011990">
    <property type="entry name" value="TPR-like_helical_dom_sf"/>
</dbReference>
<name>A0A2P6SQX2_ROSCH</name>
<dbReference type="NCBIfam" id="TIGR00756">
    <property type="entry name" value="PPR"/>
    <property type="match status" value="3"/>
</dbReference>
<dbReference type="PROSITE" id="PS51375">
    <property type="entry name" value="PPR"/>
    <property type="match status" value="4"/>
</dbReference>
<accession>A0A2P6SQX2</accession>
<comment type="similarity">
    <text evidence="1">Belongs to the PPR family. P subfamily.</text>
</comment>
<feature type="repeat" description="PPR" evidence="3">
    <location>
        <begin position="132"/>
        <end position="166"/>
    </location>
</feature>
<dbReference type="OrthoDB" id="185373at2759"/>
<evidence type="ECO:0000313" key="4">
    <source>
        <dbReference type="EMBL" id="PRQ61031.1"/>
    </source>
</evidence>
<dbReference type="Gene3D" id="1.25.40.10">
    <property type="entry name" value="Tetratricopeptide repeat domain"/>
    <property type="match status" value="4"/>
</dbReference>